<dbReference type="OrthoDB" id="955119at2"/>
<dbReference type="RefSeq" id="WP_090153245.1">
    <property type="nucleotide sequence ID" value="NZ_FNAN01000011.1"/>
</dbReference>
<dbReference type="Proteomes" id="UP000198748">
    <property type="component" value="Unassembled WGS sequence"/>
</dbReference>
<sequence length="137" mass="15426">MKTFIPILALLLAVSCKKDQPTPVIFEDFSFVAPASWKRFEGVGYDSKVGGITNGRDTLRYDIGMFSYRFTKETEATHYRTESLRNGYKALTVRPKVRGKGLIGLYIEVDAFRKLSIYGQSNDEAEVMEILGSVTIL</sequence>
<keyword evidence="2" id="KW-1185">Reference proteome</keyword>
<protein>
    <submittedName>
        <fullName evidence="1">Uncharacterized protein</fullName>
    </submittedName>
</protein>
<dbReference type="PROSITE" id="PS51257">
    <property type="entry name" value="PROKAR_LIPOPROTEIN"/>
    <property type="match status" value="1"/>
</dbReference>
<evidence type="ECO:0000313" key="1">
    <source>
        <dbReference type="EMBL" id="SDF50389.1"/>
    </source>
</evidence>
<gene>
    <name evidence="1" type="ORF">SAMN04487996_11124</name>
</gene>
<evidence type="ECO:0000313" key="2">
    <source>
        <dbReference type="Proteomes" id="UP000198748"/>
    </source>
</evidence>
<dbReference type="AlphaFoldDB" id="A0A1G7LN40"/>
<proteinExistence type="predicted"/>
<reference evidence="2" key="1">
    <citation type="submission" date="2016-10" db="EMBL/GenBank/DDBJ databases">
        <authorList>
            <person name="Varghese N."/>
            <person name="Submissions S."/>
        </authorList>
    </citation>
    <scope>NUCLEOTIDE SEQUENCE [LARGE SCALE GENOMIC DNA]</scope>
    <source>
        <strain evidence="2">DSM 25329</strain>
    </source>
</reference>
<accession>A0A1G7LN40</accession>
<organism evidence="1 2">
    <name type="scientific">Dyadobacter soli</name>
    <dbReference type="NCBI Taxonomy" id="659014"/>
    <lineage>
        <taxon>Bacteria</taxon>
        <taxon>Pseudomonadati</taxon>
        <taxon>Bacteroidota</taxon>
        <taxon>Cytophagia</taxon>
        <taxon>Cytophagales</taxon>
        <taxon>Spirosomataceae</taxon>
        <taxon>Dyadobacter</taxon>
    </lineage>
</organism>
<dbReference type="EMBL" id="FNAN01000011">
    <property type="protein sequence ID" value="SDF50389.1"/>
    <property type="molecule type" value="Genomic_DNA"/>
</dbReference>
<name>A0A1G7LN40_9BACT</name>
<dbReference type="STRING" id="659014.SAMN04487996_11124"/>